<feature type="compositionally biased region" description="Low complexity" evidence="1">
    <location>
        <begin position="74"/>
        <end position="86"/>
    </location>
</feature>
<dbReference type="AlphaFoldDB" id="A0A146KG05"/>
<dbReference type="SUPFAM" id="SSF50978">
    <property type="entry name" value="WD40 repeat-like"/>
    <property type="match status" value="1"/>
</dbReference>
<name>A0A146KG05_9EUKA</name>
<dbReference type="Gene3D" id="2.130.10.10">
    <property type="entry name" value="YVTN repeat-like/Quinoprotein amine dehydrogenase"/>
    <property type="match status" value="1"/>
</dbReference>
<gene>
    <name evidence="2" type="ORF">TPC1_12006</name>
</gene>
<dbReference type="GO" id="GO:0005929">
    <property type="term" value="C:cilium"/>
    <property type="evidence" value="ECO:0007669"/>
    <property type="project" value="TreeGrafter"/>
</dbReference>
<protein>
    <submittedName>
        <fullName evidence="2">Uncharacterized protein</fullName>
    </submittedName>
</protein>
<dbReference type="GO" id="GO:0030992">
    <property type="term" value="C:intraciliary transport particle B"/>
    <property type="evidence" value="ECO:0007669"/>
    <property type="project" value="TreeGrafter"/>
</dbReference>
<dbReference type="InterPro" id="IPR036322">
    <property type="entry name" value="WD40_repeat_dom_sf"/>
</dbReference>
<proteinExistence type="predicted"/>
<evidence type="ECO:0000313" key="2">
    <source>
        <dbReference type="EMBL" id="JAP95108.1"/>
    </source>
</evidence>
<sequence length="973" mass="108255">KTYSVTSEKLQGFHSFSWISTDTAVCACNVDNSLYEVVLAPNLQGIRALRIFEPFKSQILKVTTLLPGCGASPSAASNAPTSQANQKSPFQLSRATGQSSDFGNSVIAVGCADGTITFLYADIVQLGGQGQKVNIRRHKTSNLKEFVQCVDDCMPITSMCLMQPRGSQLIVGTENGYILIFALTSGQFQFKQLLRNDIQSAIHTICSLNKTHIAFTAKNQLQIISLNRPAQPEVVYKIPDGQSIVSIANNSQVIALCLEHAGIIFYDYIQNLEVASAAAPPNDAVISVSVSPSSEEFIAGTRKGAILVYRKNGIMREVSSTFESICDGTDLPGGIIDIQYAVYGSVFFATCHSGFCYGIVFPQRVSTGTYQMEILDECKIKILDNLLQMNDIYVCPEPIIGLYVSHNSQRVVFTATTCTSVIVWQPPSIADSMKLKNAPATSRNQWIMEPLRTQSYTEQFTQKQKEQTQEVQEIQIVGGVQFGSFNFENKDLSAKQIVSASEYSPICKTALYLRHSIAFAHASDKYLLLQDISGEAHMCLLNNLSLVYTMYNGSQFDSISMNDQIVSFNEGPVLRVTDTQTGQYIVRSLTHQRKIIETAVSNLAEQVQKEDKQQAIQIGGIFQDIVGQNSQQQAISQTKLAATSQLAILDSSSTVFTTMIQTPQFYSKIQQTSQCFNQINLQTKCLSVYYPPQSQILTCLVVDSQNLSQPSTFLGASDNPDYQTRLRMILVAPGQELTQNTFISPVCISLTQFIRQASSVSFDEAIDNSARQIAQFKLLIRQSNYKIVRGTLTTRLTNQVSGGLNVSSCVVNLLDCAFCVIPLPEFPFLVEQYQKQPQITQRLCRYLQQPQLWSFLCTYARQQQDHDTLKQALAATSNIPQAIHESRNEPIEKLVEQGKIGLAIQQCCDLWDFDRARLIVQKDKRFGPLLVYLRRQLYIELGSIADEKTEPWKELAREFGEKAHESVLSMIEK</sequence>
<dbReference type="EMBL" id="GDID01001498">
    <property type="protein sequence ID" value="JAP95108.1"/>
    <property type="molecule type" value="Transcribed_RNA"/>
</dbReference>
<dbReference type="PANTHER" id="PTHR24098:SF0">
    <property type="entry name" value="OUTER SEGMENT 5"/>
    <property type="match status" value="1"/>
</dbReference>
<feature type="non-terminal residue" evidence="2">
    <location>
        <position position="1"/>
    </location>
</feature>
<reference evidence="2" key="1">
    <citation type="submission" date="2015-07" db="EMBL/GenBank/DDBJ databases">
        <title>Adaptation to a free-living lifestyle via gene acquisitions in the diplomonad Trepomonas sp. PC1.</title>
        <authorList>
            <person name="Xu F."/>
            <person name="Jerlstrom-Hultqvist J."/>
            <person name="Kolisko M."/>
            <person name="Simpson A.G.B."/>
            <person name="Roger A.J."/>
            <person name="Svard S.G."/>
            <person name="Andersson J.O."/>
        </authorList>
    </citation>
    <scope>NUCLEOTIDE SEQUENCE</scope>
    <source>
        <strain evidence="2">PC1</strain>
    </source>
</reference>
<evidence type="ECO:0000256" key="1">
    <source>
        <dbReference type="SAM" id="MobiDB-lite"/>
    </source>
</evidence>
<accession>A0A146KG05</accession>
<dbReference type="GO" id="GO:0060271">
    <property type="term" value="P:cilium assembly"/>
    <property type="evidence" value="ECO:0007669"/>
    <property type="project" value="TreeGrafter"/>
</dbReference>
<dbReference type="PANTHER" id="PTHR24098">
    <property type="entry name" value="OUTER SEGMENT 5"/>
    <property type="match status" value="1"/>
</dbReference>
<feature type="region of interest" description="Disordered" evidence="1">
    <location>
        <begin position="74"/>
        <end position="98"/>
    </location>
</feature>
<feature type="compositionally biased region" description="Polar residues" evidence="1">
    <location>
        <begin position="87"/>
        <end position="98"/>
    </location>
</feature>
<dbReference type="InterPro" id="IPR015943">
    <property type="entry name" value="WD40/YVTN_repeat-like_dom_sf"/>
</dbReference>
<organism evidence="2">
    <name type="scientific">Trepomonas sp. PC1</name>
    <dbReference type="NCBI Taxonomy" id="1076344"/>
    <lineage>
        <taxon>Eukaryota</taxon>
        <taxon>Metamonada</taxon>
        <taxon>Diplomonadida</taxon>
        <taxon>Hexamitidae</taxon>
        <taxon>Hexamitinae</taxon>
        <taxon>Trepomonas</taxon>
    </lineage>
</organism>